<keyword evidence="2" id="KW-1185">Reference proteome</keyword>
<proteinExistence type="predicted"/>
<protein>
    <submittedName>
        <fullName evidence="1">Uncharacterized protein</fullName>
    </submittedName>
</protein>
<evidence type="ECO:0000313" key="2">
    <source>
        <dbReference type="Proteomes" id="UP001311232"/>
    </source>
</evidence>
<dbReference type="EMBL" id="JAHHUM010000197">
    <property type="protein sequence ID" value="KAK5622109.1"/>
    <property type="molecule type" value="Genomic_DNA"/>
</dbReference>
<evidence type="ECO:0000313" key="1">
    <source>
        <dbReference type="EMBL" id="KAK5622109.1"/>
    </source>
</evidence>
<accession>A0AAV9SL23</accession>
<sequence length="99" mass="11234">MSIERLCKLIEVRGNCLLQFCWDPQSWISPGLRARLAGETPQANCVPENSLQRRGLYKAKWSGFPVWKEDNQYRITVVTVTVQLVGGHNEPSFIHSYGG</sequence>
<organism evidence="1 2">
    <name type="scientific">Crenichthys baileyi</name>
    <name type="common">White River springfish</name>
    <dbReference type="NCBI Taxonomy" id="28760"/>
    <lineage>
        <taxon>Eukaryota</taxon>
        <taxon>Metazoa</taxon>
        <taxon>Chordata</taxon>
        <taxon>Craniata</taxon>
        <taxon>Vertebrata</taxon>
        <taxon>Euteleostomi</taxon>
        <taxon>Actinopterygii</taxon>
        <taxon>Neopterygii</taxon>
        <taxon>Teleostei</taxon>
        <taxon>Neoteleostei</taxon>
        <taxon>Acanthomorphata</taxon>
        <taxon>Ovalentaria</taxon>
        <taxon>Atherinomorphae</taxon>
        <taxon>Cyprinodontiformes</taxon>
        <taxon>Goodeidae</taxon>
        <taxon>Crenichthys</taxon>
    </lineage>
</organism>
<comment type="caution">
    <text evidence="1">The sequence shown here is derived from an EMBL/GenBank/DDBJ whole genome shotgun (WGS) entry which is preliminary data.</text>
</comment>
<gene>
    <name evidence="1" type="ORF">CRENBAI_010207</name>
</gene>
<name>A0AAV9SL23_9TELE</name>
<reference evidence="1 2" key="1">
    <citation type="submission" date="2021-06" db="EMBL/GenBank/DDBJ databases">
        <authorList>
            <person name="Palmer J.M."/>
        </authorList>
    </citation>
    <scope>NUCLEOTIDE SEQUENCE [LARGE SCALE GENOMIC DNA]</scope>
    <source>
        <strain evidence="1 2">MEX-2019</strain>
        <tissue evidence="1">Muscle</tissue>
    </source>
</reference>
<dbReference type="Proteomes" id="UP001311232">
    <property type="component" value="Unassembled WGS sequence"/>
</dbReference>
<dbReference type="AlphaFoldDB" id="A0AAV9SL23"/>